<comment type="similarity">
    <text evidence="1">Belongs to the short-chain dehydrogenases/reductases (SDR) family.</text>
</comment>
<dbReference type="Pfam" id="PF13561">
    <property type="entry name" value="adh_short_C2"/>
    <property type="match status" value="1"/>
</dbReference>
<dbReference type="Gene3D" id="3.40.50.720">
    <property type="entry name" value="NAD(P)-binding Rossmann-like Domain"/>
    <property type="match status" value="1"/>
</dbReference>
<evidence type="ECO:0000256" key="1">
    <source>
        <dbReference type="ARBA" id="ARBA00006484"/>
    </source>
</evidence>
<sequence length="275" mass="27271">MSVSSARAASREDVSRGLAGRRILVLGAGGGQGSISAAVVAALSCRSAGLVLADVDERAVVNTAEELARAGAVASGTGCDVTSTASIDAAVRHTVRVLGGIDGLVTVVGGMGRFAPMGPLHLMTDEQIDRVLALNLRYVFSAVRAVLPPMMAGGGGSIVSIGSLSGQVSAPNHSVYGAAKAGLAHLARTTTIEYGPSGVRMNIVAPGLVATPAAGEVLSSDTAGGMRNRIPLGRPATAADIGNAVAFLVSDAAAYVSGQTLVVDGGATARFPLAD</sequence>
<gene>
    <name evidence="3" type="ORF">GCM10009836_44040</name>
</gene>
<evidence type="ECO:0000256" key="2">
    <source>
        <dbReference type="ARBA" id="ARBA00023002"/>
    </source>
</evidence>
<dbReference type="RefSeq" id="WP_344420144.1">
    <property type="nucleotide sequence ID" value="NZ_BAAAQK010000017.1"/>
</dbReference>
<protein>
    <submittedName>
        <fullName evidence="3">SDR family oxidoreductase</fullName>
    </submittedName>
</protein>
<name>A0ABN2NAX4_9PSEU</name>
<dbReference type="PRINTS" id="PR00081">
    <property type="entry name" value="GDHRDH"/>
</dbReference>
<comment type="caution">
    <text evidence="3">The sequence shown here is derived from an EMBL/GenBank/DDBJ whole genome shotgun (WGS) entry which is preliminary data.</text>
</comment>
<keyword evidence="2" id="KW-0560">Oxidoreductase</keyword>
<evidence type="ECO:0000313" key="3">
    <source>
        <dbReference type="EMBL" id="GAA1859009.1"/>
    </source>
</evidence>
<reference evidence="3 4" key="1">
    <citation type="journal article" date="2019" name="Int. J. Syst. Evol. Microbiol.">
        <title>The Global Catalogue of Microorganisms (GCM) 10K type strain sequencing project: providing services to taxonomists for standard genome sequencing and annotation.</title>
        <authorList>
            <consortium name="The Broad Institute Genomics Platform"/>
            <consortium name="The Broad Institute Genome Sequencing Center for Infectious Disease"/>
            <person name="Wu L."/>
            <person name="Ma J."/>
        </authorList>
    </citation>
    <scope>NUCLEOTIDE SEQUENCE [LARGE SCALE GENOMIC DNA]</scope>
    <source>
        <strain evidence="3 4">JCM 16009</strain>
    </source>
</reference>
<organism evidence="3 4">
    <name type="scientific">Pseudonocardia ailaonensis</name>
    <dbReference type="NCBI Taxonomy" id="367279"/>
    <lineage>
        <taxon>Bacteria</taxon>
        <taxon>Bacillati</taxon>
        <taxon>Actinomycetota</taxon>
        <taxon>Actinomycetes</taxon>
        <taxon>Pseudonocardiales</taxon>
        <taxon>Pseudonocardiaceae</taxon>
        <taxon>Pseudonocardia</taxon>
    </lineage>
</organism>
<dbReference type="SUPFAM" id="SSF51735">
    <property type="entry name" value="NAD(P)-binding Rossmann-fold domains"/>
    <property type="match status" value="1"/>
</dbReference>
<dbReference type="PANTHER" id="PTHR24321:SF14">
    <property type="entry name" value="SHORT-CHAIN TYPE DEHYDROGENASE_REDUCTASE BLR2146-RELATED"/>
    <property type="match status" value="1"/>
</dbReference>
<dbReference type="PANTHER" id="PTHR24321">
    <property type="entry name" value="DEHYDROGENASES, SHORT CHAIN"/>
    <property type="match status" value="1"/>
</dbReference>
<proteinExistence type="inferred from homology"/>
<dbReference type="InterPro" id="IPR002347">
    <property type="entry name" value="SDR_fam"/>
</dbReference>
<dbReference type="CDD" id="cd05233">
    <property type="entry name" value="SDR_c"/>
    <property type="match status" value="1"/>
</dbReference>
<dbReference type="Proteomes" id="UP001500449">
    <property type="component" value="Unassembled WGS sequence"/>
</dbReference>
<dbReference type="EMBL" id="BAAAQK010000017">
    <property type="protein sequence ID" value="GAA1859009.1"/>
    <property type="molecule type" value="Genomic_DNA"/>
</dbReference>
<dbReference type="InterPro" id="IPR036291">
    <property type="entry name" value="NAD(P)-bd_dom_sf"/>
</dbReference>
<accession>A0ABN2NAX4</accession>
<evidence type="ECO:0000313" key="4">
    <source>
        <dbReference type="Proteomes" id="UP001500449"/>
    </source>
</evidence>
<keyword evidence="4" id="KW-1185">Reference proteome</keyword>